<dbReference type="InterPro" id="IPR006076">
    <property type="entry name" value="FAD-dep_OxRdtase"/>
</dbReference>
<dbReference type="SUPFAM" id="SSF54373">
    <property type="entry name" value="FAD-linked reductases, C-terminal domain"/>
    <property type="match status" value="1"/>
</dbReference>
<dbReference type="AlphaFoldDB" id="A0A1G8F843"/>
<keyword evidence="3" id="KW-0285">Flavoprotein</keyword>
<comment type="similarity">
    <text evidence="2">Belongs to the DadA oxidoreductase family.</text>
</comment>
<gene>
    <name evidence="6" type="ORF">SAMN05192534_11181</name>
</gene>
<dbReference type="Proteomes" id="UP000199163">
    <property type="component" value="Unassembled WGS sequence"/>
</dbReference>
<organism evidence="6 7">
    <name type="scientific">Alteribacillus persepolensis</name>
    <dbReference type="NCBI Taxonomy" id="568899"/>
    <lineage>
        <taxon>Bacteria</taxon>
        <taxon>Bacillati</taxon>
        <taxon>Bacillota</taxon>
        <taxon>Bacilli</taxon>
        <taxon>Bacillales</taxon>
        <taxon>Bacillaceae</taxon>
        <taxon>Alteribacillus</taxon>
    </lineage>
</organism>
<keyword evidence="4" id="KW-0560">Oxidoreductase</keyword>
<protein>
    <submittedName>
        <fullName evidence="6">D-amino-acid dehydrogenase</fullName>
    </submittedName>
</protein>
<evidence type="ECO:0000256" key="1">
    <source>
        <dbReference type="ARBA" id="ARBA00001974"/>
    </source>
</evidence>
<dbReference type="InterPro" id="IPR036188">
    <property type="entry name" value="FAD/NAD-bd_sf"/>
</dbReference>
<evidence type="ECO:0000256" key="3">
    <source>
        <dbReference type="ARBA" id="ARBA00022630"/>
    </source>
</evidence>
<dbReference type="Pfam" id="PF01266">
    <property type="entry name" value="DAO"/>
    <property type="match status" value="1"/>
</dbReference>
<dbReference type="SUPFAM" id="SSF51905">
    <property type="entry name" value="FAD/NAD(P)-binding domain"/>
    <property type="match status" value="1"/>
</dbReference>
<reference evidence="6 7" key="1">
    <citation type="submission" date="2016-10" db="EMBL/GenBank/DDBJ databases">
        <authorList>
            <person name="de Groot N.N."/>
        </authorList>
    </citation>
    <scope>NUCLEOTIDE SEQUENCE [LARGE SCALE GENOMIC DNA]</scope>
    <source>
        <strain evidence="6 7">DSM 21632</strain>
    </source>
</reference>
<proteinExistence type="inferred from homology"/>
<dbReference type="OrthoDB" id="9805337at2"/>
<evidence type="ECO:0000313" key="6">
    <source>
        <dbReference type="EMBL" id="SDH78235.1"/>
    </source>
</evidence>
<name>A0A1G8F843_9BACI</name>
<dbReference type="Gene3D" id="3.30.9.10">
    <property type="entry name" value="D-Amino Acid Oxidase, subunit A, domain 2"/>
    <property type="match status" value="1"/>
</dbReference>
<keyword evidence="7" id="KW-1185">Reference proteome</keyword>
<sequence>MKVIVIGSGIVGASAAYHLAKRNIDVIVIDKEHQGNATAAGAGIVCPWASSKAEDEKWYEMAKRGAAFYPELISQLQEDGEQNVGYKKVGALCVRSNPEELDQIEHKIRDKKKKAPEIGDITRLDSTQSRERFPLLNERLESIFISGGARVDGKQLRDAINRAAQKHGAVFVQGEAELLVKKEQLTGASVNGQEFSADSVLIAAGAWAPSLLKPLGLECKLEPQRGQIAHIKLQDEDTSNWPIILPPTSHYMLAFDDSRVVAGATRETGSGFDYRLTAGGVSEVVNEALEVAPGLGEGTLQEVRIGFRPMGVDQSPLLGTVQPFRNMVMANGLGASGLTMGPYVGCLAASLITGENMEIDISPYEPMRAVKIK</sequence>
<dbReference type="GO" id="GO:0016491">
    <property type="term" value="F:oxidoreductase activity"/>
    <property type="evidence" value="ECO:0007669"/>
    <property type="project" value="UniProtKB-KW"/>
</dbReference>
<evidence type="ECO:0000256" key="2">
    <source>
        <dbReference type="ARBA" id="ARBA00009410"/>
    </source>
</evidence>
<dbReference type="STRING" id="568899.SAMN05192534_11181"/>
<dbReference type="Gene3D" id="3.50.50.60">
    <property type="entry name" value="FAD/NAD(P)-binding domain"/>
    <property type="match status" value="1"/>
</dbReference>
<dbReference type="GO" id="GO:0005737">
    <property type="term" value="C:cytoplasm"/>
    <property type="evidence" value="ECO:0007669"/>
    <property type="project" value="TreeGrafter"/>
</dbReference>
<evidence type="ECO:0000256" key="4">
    <source>
        <dbReference type="ARBA" id="ARBA00023002"/>
    </source>
</evidence>
<feature type="domain" description="FAD dependent oxidoreductase" evidence="5">
    <location>
        <begin position="2"/>
        <end position="350"/>
    </location>
</feature>
<accession>A0A1G8F843</accession>
<evidence type="ECO:0000313" key="7">
    <source>
        <dbReference type="Proteomes" id="UP000199163"/>
    </source>
</evidence>
<dbReference type="RefSeq" id="WP_091273672.1">
    <property type="nucleotide sequence ID" value="NZ_FNDK01000011.1"/>
</dbReference>
<dbReference type="PANTHER" id="PTHR13847:SF286">
    <property type="entry name" value="D-AMINO ACID DEHYDROGENASE"/>
    <property type="match status" value="1"/>
</dbReference>
<dbReference type="EMBL" id="FNDK01000011">
    <property type="protein sequence ID" value="SDH78235.1"/>
    <property type="molecule type" value="Genomic_DNA"/>
</dbReference>
<comment type="cofactor">
    <cofactor evidence="1">
        <name>FAD</name>
        <dbReference type="ChEBI" id="CHEBI:57692"/>
    </cofactor>
</comment>
<dbReference type="PANTHER" id="PTHR13847">
    <property type="entry name" value="SARCOSINE DEHYDROGENASE-RELATED"/>
    <property type="match status" value="1"/>
</dbReference>
<evidence type="ECO:0000259" key="5">
    <source>
        <dbReference type="Pfam" id="PF01266"/>
    </source>
</evidence>